<evidence type="ECO:0000313" key="2">
    <source>
        <dbReference type="RefSeq" id="XP_022308023.1"/>
    </source>
</evidence>
<sequence>MRTANPKNHKNALKLIWQRLQDRYGSPELVESALKSKLDKFPFVSLCDGKKLHELADLLTEIAAVKEDPIYSTLLAYFESSSGILPILRKLPLNIQEKWITRAAVFKRQSGQPHPPFNFFVDFMMEMSQIRNDPALCLQERKKENVQHKVINRKTDLEANNNEKHQERFDPSKRCPIHLKDFHAFNKCRTFRCKPMKERTDMLVKHGICFKCYNCAEHFSRNCDENVTCSVCASNSHPSALHVAYKSPQGREKRQESESKTIVNNKCSQICGVIPGGKSCSKTVLVKVYTQENPDKFVKTYALIDDQSNCSLAKSELFDMLNVNSEIRDYQLQTCSGVKTMSSRIAKNLIVASMDGITEHLLPPIVECDEIPNNRNEIATLAVARNFLHLSEIACHIPELDPQAKILLLIGRHVLDQRISHDAPYAQKLSLGWTIIGETCLNKAHLPASRTPYDDKPGPSQEDSIFLDIMESEFYRSSDGEWTAPLPFKPGRPRLPNNYSQAVKRARNLDSTLRKNPKKMDHALTFMEGILSKGHAEIAPP</sequence>
<dbReference type="PANTHER" id="PTHR47331">
    <property type="entry name" value="PHD-TYPE DOMAIN-CONTAINING PROTEIN"/>
    <property type="match status" value="1"/>
</dbReference>
<accession>A0A8B8BXB8</accession>
<dbReference type="KEGG" id="cvn:111114026"/>
<dbReference type="AlphaFoldDB" id="A0A8B8BXB8"/>
<evidence type="ECO:0000313" key="1">
    <source>
        <dbReference type="Proteomes" id="UP000694844"/>
    </source>
</evidence>
<protein>
    <submittedName>
        <fullName evidence="2">Uncharacterized protein LOC111114026</fullName>
    </submittedName>
</protein>
<name>A0A8B8BXB8_CRAVI</name>
<organism evidence="1 2">
    <name type="scientific">Crassostrea virginica</name>
    <name type="common">Eastern oyster</name>
    <dbReference type="NCBI Taxonomy" id="6565"/>
    <lineage>
        <taxon>Eukaryota</taxon>
        <taxon>Metazoa</taxon>
        <taxon>Spiralia</taxon>
        <taxon>Lophotrochozoa</taxon>
        <taxon>Mollusca</taxon>
        <taxon>Bivalvia</taxon>
        <taxon>Autobranchia</taxon>
        <taxon>Pteriomorphia</taxon>
        <taxon>Ostreida</taxon>
        <taxon>Ostreoidea</taxon>
        <taxon>Ostreidae</taxon>
        <taxon>Crassostrea</taxon>
    </lineage>
</organism>
<dbReference type="Proteomes" id="UP000694844">
    <property type="component" value="Chromosome 9"/>
</dbReference>
<dbReference type="PANTHER" id="PTHR47331:SF6">
    <property type="entry name" value="DOUBLECORTIN DOMAIN-CONTAINING PROTEIN"/>
    <property type="match status" value="1"/>
</dbReference>
<reference evidence="2" key="1">
    <citation type="submission" date="2025-08" db="UniProtKB">
        <authorList>
            <consortium name="RefSeq"/>
        </authorList>
    </citation>
    <scope>IDENTIFICATION</scope>
    <source>
        <tissue evidence="2">Whole sample</tissue>
    </source>
</reference>
<gene>
    <name evidence="2" type="primary">LOC111114026</name>
</gene>
<dbReference type="OrthoDB" id="6152067at2759"/>
<proteinExistence type="predicted"/>
<dbReference type="RefSeq" id="XP_022308023.1">
    <property type="nucleotide sequence ID" value="XM_022452315.1"/>
</dbReference>
<dbReference type="GeneID" id="111114026"/>
<keyword evidence="1" id="KW-1185">Reference proteome</keyword>